<comment type="catalytic activity">
    <reaction evidence="1">
        <text>ATP + protein L-histidine = ADP + protein N-phospho-L-histidine.</text>
        <dbReference type="EC" id="2.7.13.3"/>
    </reaction>
</comment>
<dbReference type="InterPro" id="IPR011102">
    <property type="entry name" value="Sig_transdc_His_kinase_HWE"/>
</dbReference>
<name>A0ABR5YGV6_9SPHN</name>
<dbReference type="SUPFAM" id="SSF55781">
    <property type="entry name" value="GAF domain-like"/>
    <property type="match status" value="1"/>
</dbReference>
<keyword evidence="4" id="KW-0808">Transferase</keyword>
<sequence length="363" mass="38779">MSETVSADIPVEELPRRHLRLLGEAADRLLAAEDPAGMVDDLFALIAEELRLDVFFNYRLDGEVLTLVAHAGLTEAEAASGAELAVGQAVCGCAARQRRPIQAFGIQSSDDPLTDFVRLLGIDAYACTPLVHGSELLGTLGFGRRWTDQFDADELTFLHTICHYVALAKYRLKIEAELREGIASRERLLGELNHRVRNALQAAVAVVRLGAADSSDDAARTALAGAAERLEVLAAAHRPLYATDSPSRIDIAALIESLVDRSDDEVVEVTVSGTPTLPVEQAAAVALLTHAFLAADPDIVTHVAIDMAADLLRITLTGPGMGAARPALDEGRLVRGLARQLRAEVARDGGDRLTIAVPVPHYG</sequence>
<proteinExistence type="predicted"/>
<evidence type="ECO:0000256" key="3">
    <source>
        <dbReference type="ARBA" id="ARBA00022553"/>
    </source>
</evidence>
<evidence type="ECO:0000313" key="11">
    <source>
        <dbReference type="Proteomes" id="UP000076609"/>
    </source>
</evidence>
<evidence type="ECO:0000256" key="6">
    <source>
        <dbReference type="ARBA" id="ARBA00022777"/>
    </source>
</evidence>
<dbReference type="EMBL" id="LQQO01000005">
    <property type="protein sequence ID" value="KZE17729.1"/>
    <property type="molecule type" value="Genomic_DNA"/>
</dbReference>
<dbReference type="InterPro" id="IPR011495">
    <property type="entry name" value="Sig_transdc_His_kin_sub2_dim/P"/>
</dbReference>
<keyword evidence="6" id="KW-0418">Kinase</keyword>
<feature type="domain" description="Signal transduction histidine kinase HWE region" evidence="9">
    <location>
        <begin position="191"/>
        <end position="275"/>
    </location>
</feature>
<evidence type="ECO:0000256" key="4">
    <source>
        <dbReference type="ARBA" id="ARBA00022679"/>
    </source>
</evidence>
<accession>A0ABR5YGV6</accession>
<dbReference type="EC" id="2.7.13.3" evidence="2"/>
<evidence type="ECO:0000259" key="8">
    <source>
        <dbReference type="SMART" id="SM00065"/>
    </source>
</evidence>
<evidence type="ECO:0000256" key="5">
    <source>
        <dbReference type="ARBA" id="ARBA00022741"/>
    </source>
</evidence>
<dbReference type="RefSeq" id="WP_066688755.1">
    <property type="nucleotide sequence ID" value="NZ_CP117025.1"/>
</dbReference>
<reference evidence="11" key="1">
    <citation type="submission" date="2016-01" db="EMBL/GenBank/DDBJ databases">
        <title>Draft genome of Chromobacterium sp. F49.</title>
        <authorList>
            <person name="Hong K.W."/>
        </authorList>
    </citation>
    <scope>NUCLEOTIDE SEQUENCE [LARGE SCALE GENOMIC DNA]</scope>
    <source>
        <strain evidence="11">CN3</strain>
    </source>
</reference>
<comment type="caution">
    <text evidence="10">The sequence shown here is derived from an EMBL/GenBank/DDBJ whole genome shotgun (WGS) entry which is preliminary data.</text>
</comment>
<organism evidence="10 11">
    <name type="scientific">Sphingomonas hankookensis</name>
    <dbReference type="NCBI Taxonomy" id="563996"/>
    <lineage>
        <taxon>Bacteria</taxon>
        <taxon>Pseudomonadati</taxon>
        <taxon>Pseudomonadota</taxon>
        <taxon>Alphaproteobacteria</taxon>
        <taxon>Sphingomonadales</taxon>
        <taxon>Sphingomonadaceae</taxon>
        <taxon>Sphingomonas</taxon>
    </lineage>
</organism>
<gene>
    <name evidence="10" type="ORF">AVT10_10400</name>
</gene>
<feature type="domain" description="GAF" evidence="8">
    <location>
        <begin position="34"/>
        <end position="179"/>
    </location>
</feature>
<evidence type="ECO:0000259" key="9">
    <source>
        <dbReference type="SMART" id="SM00911"/>
    </source>
</evidence>
<protein>
    <recommendedName>
        <fullName evidence="2">histidine kinase</fullName>
        <ecNumber evidence="2">2.7.13.3</ecNumber>
    </recommendedName>
</protein>
<evidence type="ECO:0000313" key="10">
    <source>
        <dbReference type="EMBL" id="KZE17729.1"/>
    </source>
</evidence>
<evidence type="ECO:0000256" key="2">
    <source>
        <dbReference type="ARBA" id="ARBA00012438"/>
    </source>
</evidence>
<dbReference type="SMART" id="SM00911">
    <property type="entry name" value="HWE_HK"/>
    <property type="match status" value="1"/>
</dbReference>
<dbReference type="Pfam" id="PF07568">
    <property type="entry name" value="HisKA_2"/>
    <property type="match status" value="1"/>
</dbReference>
<evidence type="ECO:0000256" key="7">
    <source>
        <dbReference type="ARBA" id="ARBA00022840"/>
    </source>
</evidence>
<dbReference type="Pfam" id="PF13185">
    <property type="entry name" value="GAF_2"/>
    <property type="match status" value="1"/>
</dbReference>
<dbReference type="Gene3D" id="3.30.450.40">
    <property type="match status" value="1"/>
</dbReference>
<keyword evidence="11" id="KW-1185">Reference proteome</keyword>
<evidence type="ECO:0000256" key="1">
    <source>
        <dbReference type="ARBA" id="ARBA00000085"/>
    </source>
</evidence>
<dbReference type="Proteomes" id="UP000076609">
    <property type="component" value="Unassembled WGS sequence"/>
</dbReference>
<dbReference type="InterPro" id="IPR003018">
    <property type="entry name" value="GAF"/>
</dbReference>
<keyword evidence="5" id="KW-0547">Nucleotide-binding</keyword>
<keyword evidence="7" id="KW-0067">ATP-binding</keyword>
<keyword evidence="3" id="KW-0597">Phosphoprotein</keyword>
<dbReference type="InterPro" id="IPR029016">
    <property type="entry name" value="GAF-like_dom_sf"/>
</dbReference>
<dbReference type="SMART" id="SM00065">
    <property type="entry name" value="GAF"/>
    <property type="match status" value="1"/>
</dbReference>